<keyword evidence="2 5" id="KW-0689">Ribosomal protein</keyword>
<dbReference type="Gene3D" id="3.100.10.10">
    <property type="match status" value="1"/>
</dbReference>
<accession>A0A150IJ03</accession>
<evidence type="ECO:0000256" key="2">
    <source>
        <dbReference type="ARBA" id="ARBA00022980"/>
    </source>
</evidence>
<keyword evidence="5" id="KW-0699">rRNA-binding</keyword>
<evidence type="ECO:0000256" key="3">
    <source>
        <dbReference type="ARBA" id="ARBA00023274"/>
    </source>
</evidence>
<dbReference type="PANTHER" id="PTHR11721:SF3">
    <property type="entry name" value="LARGE RIBOSOMAL SUBUNIT PROTEIN UL15"/>
    <property type="match status" value="1"/>
</dbReference>
<dbReference type="GO" id="GO:0006412">
    <property type="term" value="P:translation"/>
    <property type="evidence" value="ECO:0007669"/>
    <property type="project" value="UniProtKB-UniRule"/>
</dbReference>
<evidence type="ECO:0000313" key="10">
    <source>
        <dbReference type="EMBL" id="KYC49528.1"/>
    </source>
</evidence>
<comment type="caution">
    <text evidence="8">The sequence shown here is derived from an EMBL/GenBank/DDBJ whole genome shotgun (WGS) entry which is preliminary data.</text>
</comment>
<feature type="compositionally biased region" description="Basic residues" evidence="6">
    <location>
        <begin position="1"/>
        <end position="13"/>
    </location>
</feature>
<sequence>MIRVKKKSTKMRGSRTCGGGCSKKRRGAGHRGGRGLAGSGKKKKTKWTRTIITMPGHIGSYGFSRDSYLRKDPSFINVGAIEDQIETLIGKNVAEKKEGKIYVDVSKLGVKKVCGKGNIKGIYVITANEFSKKAEEKISSAGGEAVIAGDN</sequence>
<organism evidence="8 12">
    <name type="scientific">Candidatus Methanofastidiosum methylothiophilum</name>
    <dbReference type="NCBI Taxonomy" id="1705564"/>
    <lineage>
        <taxon>Archaea</taxon>
        <taxon>Methanobacteriati</taxon>
        <taxon>Methanobacteriota</taxon>
        <taxon>Stenosarchaea group</taxon>
        <taxon>Candidatus Methanofastidiosia</taxon>
        <taxon>Candidatus Methanofastidiosales</taxon>
        <taxon>Candidatus Methanofastidiosaceae</taxon>
        <taxon>Candidatus Methanofastidiosum</taxon>
    </lineage>
</organism>
<dbReference type="Proteomes" id="UP000091929">
    <property type="component" value="Unassembled WGS sequence"/>
</dbReference>
<dbReference type="SUPFAM" id="SSF52080">
    <property type="entry name" value="Ribosomal proteins L15p and L18e"/>
    <property type="match status" value="1"/>
</dbReference>
<accession>A0A150IQY9</accession>
<evidence type="ECO:0000313" key="11">
    <source>
        <dbReference type="Proteomes" id="UP000091929"/>
    </source>
</evidence>
<dbReference type="AlphaFoldDB" id="A0A150IJ03"/>
<dbReference type="InterPro" id="IPR027386">
    <property type="entry name" value="Rbsml_uL15_N"/>
</dbReference>
<dbReference type="InterPro" id="IPR021131">
    <property type="entry name" value="Ribosomal_uL15/eL18"/>
</dbReference>
<dbReference type="PATRIC" id="fig|1706437.3.peg.1456"/>
<dbReference type="GO" id="GO:0003735">
    <property type="term" value="F:structural constituent of ribosome"/>
    <property type="evidence" value="ECO:0007669"/>
    <property type="project" value="InterPro"/>
</dbReference>
<dbReference type="EMBL" id="LNJC01000033">
    <property type="protein sequence ID" value="KYC49528.1"/>
    <property type="molecule type" value="Genomic_DNA"/>
</dbReference>
<dbReference type="PATRIC" id="fig|1706438.3.peg.1435"/>
<evidence type="ECO:0000313" key="12">
    <source>
        <dbReference type="Proteomes" id="UP000092401"/>
    </source>
</evidence>
<evidence type="ECO:0000313" key="8">
    <source>
        <dbReference type="EMBL" id="KYC44922.1"/>
    </source>
</evidence>
<evidence type="ECO:0000256" key="1">
    <source>
        <dbReference type="ARBA" id="ARBA00007320"/>
    </source>
</evidence>
<dbReference type="Gene3D" id="4.10.990.10">
    <property type="match status" value="1"/>
</dbReference>
<dbReference type="EMBL" id="LNGE01000037">
    <property type="protein sequence ID" value="KYC44922.1"/>
    <property type="molecule type" value="Genomic_DNA"/>
</dbReference>
<dbReference type="PATRIC" id="fig|1706436.3.peg.1344"/>
<comment type="similarity">
    <text evidence="1 5">Belongs to the universal ribosomal protein uL15 family.</text>
</comment>
<dbReference type="InterPro" id="IPR030878">
    <property type="entry name" value="Ribosomal_uL15"/>
</dbReference>
<protein>
    <recommendedName>
        <fullName evidence="4 5">Large ribosomal subunit protein uL15</fullName>
    </recommendedName>
</protein>
<dbReference type="EMBL" id="LNGF01000034">
    <property type="protein sequence ID" value="KYC47074.1"/>
    <property type="molecule type" value="Genomic_DNA"/>
</dbReference>
<evidence type="ECO:0000256" key="5">
    <source>
        <dbReference type="HAMAP-Rule" id="MF_01341"/>
    </source>
</evidence>
<dbReference type="Pfam" id="PF00828">
    <property type="entry name" value="Ribosomal_L27A"/>
    <property type="match status" value="1"/>
</dbReference>
<proteinExistence type="inferred from homology"/>
<dbReference type="PANTHER" id="PTHR11721">
    <property type="entry name" value="60S RIBOSOMAL PROTEIN L27A"/>
    <property type="match status" value="1"/>
</dbReference>
<accession>A0A150IXB4</accession>
<gene>
    <name evidence="5" type="primary">rpl15</name>
    <name evidence="8" type="ORF">APG10_01323</name>
    <name evidence="9" type="ORF">APG11_01449</name>
    <name evidence="10" type="ORF">APG12_01428</name>
</gene>
<feature type="compositionally biased region" description="Basic residues" evidence="6">
    <location>
        <begin position="22"/>
        <end position="33"/>
    </location>
</feature>
<dbReference type="Proteomes" id="UP000092403">
    <property type="component" value="Unassembled WGS sequence"/>
</dbReference>
<keyword evidence="5" id="KW-0694">RNA-binding</keyword>
<name>A0A150IJ03_9EURY</name>
<comment type="function">
    <text evidence="5">Binds to the 23S rRNA.</text>
</comment>
<evidence type="ECO:0000259" key="7">
    <source>
        <dbReference type="Pfam" id="PF00828"/>
    </source>
</evidence>
<feature type="region of interest" description="Disordered" evidence="6">
    <location>
        <begin position="1"/>
        <end position="46"/>
    </location>
</feature>
<dbReference type="Proteomes" id="UP000092401">
    <property type="component" value="Unassembled WGS sequence"/>
</dbReference>
<reference evidence="11 12" key="1">
    <citation type="journal article" date="2016" name="ISME J.">
        <title>Chasing the elusive Euryarchaeota class WSA2: genomes reveal a uniquely fastidious methyl-reducing methanogen.</title>
        <authorList>
            <person name="Nobu M.K."/>
            <person name="Narihiro T."/>
            <person name="Kuroda K."/>
            <person name="Mei R."/>
            <person name="Liu W.T."/>
        </authorList>
    </citation>
    <scope>NUCLEOTIDE SEQUENCE [LARGE SCALE GENOMIC DNA]</scope>
    <source>
        <strain evidence="8">B03fssc0709_Meth_Bin005</strain>
        <strain evidence="9">B15fssc0709_Meth_Bin003</strain>
        <strain evidence="10">BMIXfssc0709_Meth_Bin006</strain>
    </source>
</reference>
<evidence type="ECO:0000256" key="6">
    <source>
        <dbReference type="SAM" id="MobiDB-lite"/>
    </source>
</evidence>
<keyword evidence="3 5" id="KW-0687">Ribonucleoprotein</keyword>
<dbReference type="GO" id="GO:0019843">
    <property type="term" value="F:rRNA binding"/>
    <property type="evidence" value="ECO:0007669"/>
    <property type="project" value="UniProtKB-UniRule"/>
</dbReference>
<evidence type="ECO:0000313" key="9">
    <source>
        <dbReference type="EMBL" id="KYC47074.1"/>
    </source>
</evidence>
<dbReference type="GO" id="GO:0022625">
    <property type="term" value="C:cytosolic large ribosomal subunit"/>
    <property type="evidence" value="ECO:0007669"/>
    <property type="project" value="TreeGrafter"/>
</dbReference>
<evidence type="ECO:0000256" key="4">
    <source>
        <dbReference type="ARBA" id="ARBA00035200"/>
    </source>
</evidence>
<feature type="domain" description="Large ribosomal subunit protein uL15/eL18" evidence="7">
    <location>
        <begin position="83"/>
        <end position="146"/>
    </location>
</feature>
<dbReference type="InterPro" id="IPR036227">
    <property type="entry name" value="Ribosomal_uL15/eL18_sf"/>
</dbReference>
<comment type="subunit">
    <text evidence="5">Part of the 50S ribosomal subunit.</text>
</comment>
<dbReference type="HAMAP" id="MF_01341">
    <property type="entry name" value="Ribosomal_uL15"/>
    <property type="match status" value="1"/>
</dbReference>